<dbReference type="Gene3D" id="3.40.710.10">
    <property type="entry name" value="DD-peptidase/beta-lactamase superfamily"/>
    <property type="match status" value="1"/>
</dbReference>
<evidence type="ECO:0000313" key="4">
    <source>
        <dbReference type="EMBL" id="VFT93876.1"/>
    </source>
</evidence>
<name>A0A485L717_9STRA</name>
<gene>
    <name evidence="4" type="primary">Aste57867_17118</name>
    <name evidence="3" type="ORF">As57867_017059</name>
    <name evidence="4" type="ORF">ASTE57867_17118</name>
</gene>
<evidence type="ECO:0000313" key="5">
    <source>
        <dbReference type="Proteomes" id="UP000332933"/>
    </source>
</evidence>
<feature type="signal peptide" evidence="1">
    <location>
        <begin position="1"/>
        <end position="24"/>
    </location>
</feature>
<feature type="domain" description="Beta-lactamase-related" evidence="2">
    <location>
        <begin position="60"/>
        <end position="384"/>
    </location>
</feature>
<organism evidence="4 5">
    <name type="scientific">Aphanomyces stellatus</name>
    <dbReference type="NCBI Taxonomy" id="120398"/>
    <lineage>
        <taxon>Eukaryota</taxon>
        <taxon>Sar</taxon>
        <taxon>Stramenopiles</taxon>
        <taxon>Oomycota</taxon>
        <taxon>Saprolegniomycetes</taxon>
        <taxon>Saprolegniales</taxon>
        <taxon>Verrucalvaceae</taxon>
        <taxon>Aphanomyces</taxon>
    </lineage>
</organism>
<dbReference type="EMBL" id="VJMH01006035">
    <property type="protein sequence ID" value="KAF0691706.1"/>
    <property type="molecule type" value="Genomic_DNA"/>
</dbReference>
<dbReference type="InterPro" id="IPR050491">
    <property type="entry name" value="AmpC-like"/>
</dbReference>
<dbReference type="EMBL" id="CAADRA010006056">
    <property type="protein sequence ID" value="VFT93876.1"/>
    <property type="molecule type" value="Genomic_DNA"/>
</dbReference>
<keyword evidence="5" id="KW-1185">Reference proteome</keyword>
<dbReference type="Proteomes" id="UP000332933">
    <property type="component" value="Unassembled WGS sequence"/>
</dbReference>
<dbReference type="PANTHER" id="PTHR46825">
    <property type="entry name" value="D-ALANYL-D-ALANINE-CARBOXYPEPTIDASE/ENDOPEPTIDASE AMPH"/>
    <property type="match status" value="1"/>
</dbReference>
<reference evidence="4 5" key="1">
    <citation type="submission" date="2019-03" db="EMBL/GenBank/DDBJ databases">
        <authorList>
            <person name="Gaulin E."/>
            <person name="Dumas B."/>
        </authorList>
    </citation>
    <scope>NUCLEOTIDE SEQUENCE [LARGE SCALE GENOMIC DNA]</scope>
    <source>
        <strain evidence="4">CBS 568.67</strain>
    </source>
</reference>
<accession>A0A485L717</accession>
<keyword evidence="1" id="KW-0732">Signal</keyword>
<reference evidence="3" key="2">
    <citation type="submission" date="2019-06" db="EMBL/GenBank/DDBJ databases">
        <title>Genomics analysis of Aphanomyces spp. identifies a new class of oomycete effector associated with host adaptation.</title>
        <authorList>
            <person name="Gaulin E."/>
        </authorList>
    </citation>
    <scope>NUCLEOTIDE SEQUENCE</scope>
    <source>
        <strain evidence="3">CBS 578.67</strain>
    </source>
</reference>
<dbReference type="PANTHER" id="PTHR46825:SF9">
    <property type="entry name" value="BETA-LACTAMASE-RELATED DOMAIN-CONTAINING PROTEIN"/>
    <property type="match status" value="1"/>
</dbReference>
<dbReference type="Pfam" id="PF00144">
    <property type="entry name" value="Beta-lactamase"/>
    <property type="match status" value="1"/>
</dbReference>
<evidence type="ECO:0000256" key="1">
    <source>
        <dbReference type="SAM" id="SignalP"/>
    </source>
</evidence>
<dbReference type="SUPFAM" id="SSF56601">
    <property type="entry name" value="beta-lactamase/transpeptidase-like"/>
    <property type="match status" value="1"/>
</dbReference>
<sequence>MRALYLVGFVFAAVALWAVTLTSSTSSASASFRDISVDQSQGVRSVDEKRAMAIAFVQKQLQENPAIPGLSFSVVYQNETVIATGFGTKQYGKTNTPVTAHSIFQIGSYTKTFIALGIGKLVDDGLVNWLDPVKQHLPWFRLMDKYAEQYTTLADLLAMNSVFGDHEGDIAWLLGAFSSERDLVERLAFFNTTRPFRAGDAYSNLNFVVLGQVIEHVTHQPWFSFLKTTYFDPLGMNETFGRPADVTNVDDVVSGHTSCNDQVLGPFDVSSSMAALPAGAGFIAAGSILSSATDLAKFSRFLLDHGRGILKSRKIIQDITTGHTILPSTGLDGVDAKGESFHPDGGVKGVSYGGGAVGALMYGYNFYDKNGGTLTMMMHNGFIPTEQLGVTLGVNVRWDSGADFYLLERMRSYVLGIFLDVPQATLDATWTQALAQFQRPQGLVCDVHFYGGQSWGNPIPNATQTLLAGTYVATTSSGYNGNLTVFKQGPDLMLHYGAFTKPLLGDKNDVSMLMWTIDYSASSMSFALSGLNTSAQTLTLGDVSFVRTA</sequence>
<dbReference type="InterPro" id="IPR001466">
    <property type="entry name" value="Beta-lactam-related"/>
</dbReference>
<dbReference type="InterPro" id="IPR012338">
    <property type="entry name" value="Beta-lactam/transpept-like"/>
</dbReference>
<protein>
    <submittedName>
        <fullName evidence="4">Aste57867_17118 protein</fullName>
    </submittedName>
</protein>
<evidence type="ECO:0000259" key="2">
    <source>
        <dbReference type="Pfam" id="PF00144"/>
    </source>
</evidence>
<feature type="chain" id="PRO_5033437288" evidence="1">
    <location>
        <begin position="25"/>
        <end position="549"/>
    </location>
</feature>
<proteinExistence type="predicted"/>
<evidence type="ECO:0000313" key="3">
    <source>
        <dbReference type="EMBL" id="KAF0691706.1"/>
    </source>
</evidence>
<dbReference type="OrthoDB" id="58460at2759"/>
<dbReference type="AlphaFoldDB" id="A0A485L717"/>